<feature type="domain" description="EamA" evidence="9">
    <location>
        <begin position="9"/>
        <end position="149"/>
    </location>
</feature>
<keyword evidence="7 8" id="KW-0472">Membrane</keyword>
<feature type="transmembrane region" description="Helical" evidence="8">
    <location>
        <begin position="109"/>
        <end position="126"/>
    </location>
</feature>
<dbReference type="Pfam" id="PF00892">
    <property type="entry name" value="EamA"/>
    <property type="match status" value="1"/>
</dbReference>
<comment type="subcellular location">
    <subcellularLocation>
        <location evidence="1">Cell membrane</location>
        <topology evidence="1">Multi-pass membrane protein</topology>
    </subcellularLocation>
</comment>
<dbReference type="EMBL" id="DVNI01000134">
    <property type="protein sequence ID" value="HIU64974.1"/>
    <property type="molecule type" value="Genomic_DNA"/>
</dbReference>
<dbReference type="PANTHER" id="PTHR22911:SF137">
    <property type="entry name" value="SOLUTE CARRIER FAMILY 35 MEMBER G2-RELATED"/>
    <property type="match status" value="1"/>
</dbReference>
<feature type="transmembrane region" description="Helical" evidence="8">
    <location>
        <begin position="273"/>
        <end position="290"/>
    </location>
</feature>
<evidence type="ECO:0000256" key="5">
    <source>
        <dbReference type="ARBA" id="ARBA00022692"/>
    </source>
</evidence>
<dbReference type="InterPro" id="IPR000620">
    <property type="entry name" value="EamA_dom"/>
</dbReference>
<dbReference type="AlphaFoldDB" id="A0A9D1MR84"/>
<reference evidence="10" key="1">
    <citation type="submission" date="2020-10" db="EMBL/GenBank/DDBJ databases">
        <authorList>
            <person name="Gilroy R."/>
        </authorList>
    </citation>
    <scope>NUCLEOTIDE SEQUENCE</scope>
    <source>
        <strain evidence="10">CHK160-1198</strain>
    </source>
</reference>
<evidence type="ECO:0000256" key="3">
    <source>
        <dbReference type="ARBA" id="ARBA00022448"/>
    </source>
</evidence>
<feature type="transmembrane region" description="Helical" evidence="8">
    <location>
        <begin position="215"/>
        <end position="237"/>
    </location>
</feature>
<evidence type="ECO:0000256" key="4">
    <source>
        <dbReference type="ARBA" id="ARBA00022475"/>
    </source>
</evidence>
<feature type="transmembrane region" description="Helical" evidence="8">
    <location>
        <begin position="79"/>
        <end position="97"/>
    </location>
</feature>
<evidence type="ECO:0000256" key="6">
    <source>
        <dbReference type="ARBA" id="ARBA00022989"/>
    </source>
</evidence>
<evidence type="ECO:0000256" key="8">
    <source>
        <dbReference type="SAM" id="Phobius"/>
    </source>
</evidence>
<feature type="transmembrane region" description="Helical" evidence="8">
    <location>
        <begin position="7"/>
        <end position="28"/>
    </location>
</feature>
<keyword evidence="3" id="KW-0813">Transport</keyword>
<evidence type="ECO:0000256" key="7">
    <source>
        <dbReference type="ARBA" id="ARBA00023136"/>
    </source>
</evidence>
<dbReference type="PANTHER" id="PTHR22911">
    <property type="entry name" value="ACYL-MALONYL CONDENSING ENZYME-RELATED"/>
    <property type="match status" value="1"/>
</dbReference>
<accession>A0A9D1MR84</accession>
<dbReference type="InterPro" id="IPR037185">
    <property type="entry name" value="EmrE-like"/>
</dbReference>
<evidence type="ECO:0000313" key="11">
    <source>
        <dbReference type="Proteomes" id="UP000824099"/>
    </source>
</evidence>
<evidence type="ECO:0000313" key="10">
    <source>
        <dbReference type="EMBL" id="HIU64974.1"/>
    </source>
</evidence>
<dbReference type="SUPFAM" id="SSF103481">
    <property type="entry name" value="Multidrug resistance efflux transporter EmrE"/>
    <property type="match status" value="2"/>
</dbReference>
<keyword evidence="4" id="KW-1003">Cell membrane</keyword>
<organism evidence="10 11">
    <name type="scientific">Candidatus Avacidaminococcus intestinavium</name>
    <dbReference type="NCBI Taxonomy" id="2840684"/>
    <lineage>
        <taxon>Bacteria</taxon>
        <taxon>Bacillati</taxon>
        <taxon>Bacillota</taxon>
        <taxon>Negativicutes</taxon>
        <taxon>Acidaminococcales</taxon>
        <taxon>Acidaminococcaceae</taxon>
        <taxon>Acidaminococcaceae incertae sedis</taxon>
        <taxon>Candidatus Avacidaminococcus</taxon>
    </lineage>
</organism>
<keyword evidence="5 8" id="KW-0812">Transmembrane</keyword>
<proteinExistence type="inferred from homology"/>
<feature type="transmembrane region" description="Helical" evidence="8">
    <location>
        <begin position="249"/>
        <end position="267"/>
    </location>
</feature>
<dbReference type="NCBIfam" id="TIGR00688">
    <property type="entry name" value="rarD"/>
    <property type="match status" value="1"/>
</dbReference>
<feature type="transmembrane region" description="Helical" evidence="8">
    <location>
        <begin position="184"/>
        <end position="203"/>
    </location>
</feature>
<sequence length="296" mass="33158">MRKQSEFMQGIFYTLTAYLLWGILPVYWKSIYGVDAFEILSWRVIWSVVFVGLVIIGLGRWKIFCTEVKKIMTDKGKMVLLALAGTTIMCNWGIFIWAVSNGHIIETSMGYYINPLVSILIGVLYLKEKLNNLMKLSIMCAGIGVAVMIFSIGVFPWISLSLAISFAFYGLIKKTLVVETLTGILLETLLVSPLACLYLYWLAEQGGASWQNVDWLMILLLIGAGIVTAIPLIMFTAGAKLLPLSIIGFLQYISPTISLLLGIFIYGEHFSANHLYAFTCIWIGLVLFSYSQIKNR</sequence>
<comment type="caution">
    <text evidence="10">The sequence shown here is derived from an EMBL/GenBank/DDBJ whole genome shotgun (WGS) entry which is preliminary data.</text>
</comment>
<dbReference type="Proteomes" id="UP000824099">
    <property type="component" value="Unassembled WGS sequence"/>
</dbReference>
<reference evidence="10" key="2">
    <citation type="journal article" date="2021" name="PeerJ">
        <title>Extensive microbial diversity within the chicken gut microbiome revealed by metagenomics and culture.</title>
        <authorList>
            <person name="Gilroy R."/>
            <person name="Ravi A."/>
            <person name="Getino M."/>
            <person name="Pursley I."/>
            <person name="Horton D.L."/>
            <person name="Alikhan N.F."/>
            <person name="Baker D."/>
            <person name="Gharbi K."/>
            <person name="Hall N."/>
            <person name="Watson M."/>
            <person name="Adriaenssens E.M."/>
            <person name="Foster-Nyarko E."/>
            <person name="Jarju S."/>
            <person name="Secka A."/>
            <person name="Antonio M."/>
            <person name="Oren A."/>
            <person name="Chaudhuri R.R."/>
            <person name="La Ragione R."/>
            <person name="Hildebrand F."/>
            <person name="Pallen M.J."/>
        </authorList>
    </citation>
    <scope>NUCLEOTIDE SEQUENCE</scope>
    <source>
        <strain evidence="10">CHK160-1198</strain>
    </source>
</reference>
<protein>
    <submittedName>
        <fullName evidence="10">EamA family transporter RarD</fullName>
    </submittedName>
</protein>
<evidence type="ECO:0000259" key="9">
    <source>
        <dbReference type="Pfam" id="PF00892"/>
    </source>
</evidence>
<feature type="transmembrane region" description="Helical" evidence="8">
    <location>
        <begin position="40"/>
        <end position="58"/>
    </location>
</feature>
<evidence type="ECO:0000256" key="2">
    <source>
        <dbReference type="ARBA" id="ARBA00007362"/>
    </source>
</evidence>
<dbReference type="InterPro" id="IPR004626">
    <property type="entry name" value="RarD"/>
</dbReference>
<keyword evidence="6 8" id="KW-1133">Transmembrane helix</keyword>
<name>A0A9D1MR84_9FIRM</name>
<dbReference type="GO" id="GO:0005886">
    <property type="term" value="C:plasma membrane"/>
    <property type="evidence" value="ECO:0007669"/>
    <property type="project" value="UniProtKB-SubCell"/>
</dbReference>
<gene>
    <name evidence="10" type="primary">rarD</name>
    <name evidence="10" type="ORF">IAB06_08090</name>
</gene>
<evidence type="ECO:0000256" key="1">
    <source>
        <dbReference type="ARBA" id="ARBA00004651"/>
    </source>
</evidence>
<comment type="similarity">
    <text evidence="2">Belongs to the EamA transporter family.</text>
</comment>
<feature type="transmembrane region" description="Helical" evidence="8">
    <location>
        <begin position="133"/>
        <end position="150"/>
    </location>
</feature>